<dbReference type="PANTHER" id="PTHR43762">
    <property type="entry name" value="L-GULONOLACTONE OXIDASE"/>
    <property type="match status" value="1"/>
</dbReference>
<sequence length="415" mass="46235">NAERSFPTVTAMTGVIEHELNQFMTENSVTMLSQPLNDVESFGGMVAAATHGSTWSAPTYSGYVVEMRLMDSAGRLRRFTKERHPDIMRAAMCNLGMFGIMYDITIQVYPTFKARVTNQFVPMELIYNTTLLRETVTSNFLTEVTWYPFNSVTEEEAVQYEQDGTIPPAWNARRDFLWLRFVSGLCIATINKASDAEVEGVTMAGPGYLPTNGSLSGGSAKGLLRGKGALDLVRSVPSPSYHYLVNAFPVILPPRWGTETSAAFMLNIDNSFNRAAEALQSRASNPSLTAAPHSTLFCPASSATATVCLCPGNDNIKMAGRLWDVLSSLTSSLLPHKYGFYPAAREFVEHFRNQKVRPHWGKRHDNIPGIIDIIHDFYGDLIPEFSRMRSKARVDPCDMFMNSYLLKIFGRSRDC</sequence>
<gene>
    <name evidence="1" type="ORF">BaRGS_00027203</name>
</gene>
<dbReference type="EMBL" id="JACVVK020000260">
    <property type="protein sequence ID" value="KAK7481554.1"/>
    <property type="molecule type" value="Genomic_DNA"/>
</dbReference>
<dbReference type="Proteomes" id="UP001519460">
    <property type="component" value="Unassembled WGS sequence"/>
</dbReference>
<dbReference type="InterPro" id="IPR010031">
    <property type="entry name" value="FAD_lactone_oxidase-like"/>
</dbReference>
<dbReference type="Gene3D" id="3.30.465.10">
    <property type="match status" value="1"/>
</dbReference>
<evidence type="ECO:0000313" key="1">
    <source>
        <dbReference type="EMBL" id="KAK7481554.1"/>
    </source>
</evidence>
<proteinExistence type="predicted"/>
<evidence type="ECO:0008006" key="3">
    <source>
        <dbReference type="Google" id="ProtNLM"/>
    </source>
</evidence>
<dbReference type="PANTHER" id="PTHR43762:SF1">
    <property type="entry name" value="D-ARABINONO-1,4-LACTONE OXIDASE"/>
    <property type="match status" value="1"/>
</dbReference>
<name>A0ABD0K2T6_9CAEN</name>
<feature type="non-terminal residue" evidence="1">
    <location>
        <position position="1"/>
    </location>
</feature>
<dbReference type="InterPro" id="IPR036318">
    <property type="entry name" value="FAD-bd_PCMH-like_sf"/>
</dbReference>
<accession>A0ABD0K2T6</accession>
<organism evidence="1 2">
    <name type="scientific">Batillaria attramentaria</name>
    <dbReference type="NCBI Taxonomy" id="370345"/>
    <lineage>
        <taxon>Eukaryota</taxon>
        <taxon>Metazoa</taxon>
        <taxon>Spiralia</taxon>
        <taxon>Lophotrochozoa</taxon>
        <taxon>Mollusca</taxon>
        <taxon>Gastropoda</taxon>
        <taxon>Caenogastropoda</taxon>
        <taxon>Sorbeoconcha</taxon>
        <taxon>Cerithioidea</taxon>
        <taxon>Batillariidae</taxon>
        <taxon>Batillaria</taxon>
    </lineage>
</organism>
<dbReference type="AlphaFoldDB" id="A0ABD0K2T6"/>
<dbReference type="SUPFAM" id="SSF56176">
    <property type="entry name" value="FAD-binding/transporter-associated domain-like"/>
    <property type="match status" value="1"/>
</dbReference>
<reference evidence="1 2" key="1">
    <citation type="journal article" date="2023" name="Sci. Data">
        <title>Genome assembly of the Korean intertidal mud-creeper Batillaria attramentaria.</title>
        <authorList>
            <person name="Patra A.K."/>
            <person name="Ho P.T."/>
            <person name="Jun S."/>
            <person name="Lee S.J."/>
            <person name="Kim Y."/>
            <person name="Won Y.J."/>
        </authorList>
    </citation>
    <scope>NUCLEOTIDE SEQUENCE [LARGE SCALE GENOMIC DNA]</scope>
    <source>
        <strain evidence="1">Wonlab-2016</strain>
    </source>
</reference>
<protein>
    <recommendedName>
        <fullName evidence="3">FAD-binding PCMH-type domain-containing protein</fullName>
    </recommendedName>
</protein>
<keyword evidence="2" id="KW-1185">Reference proteome</keyword>
<evidence type="ECO:0000313" key="2">
    <source>
        <dbReference type="Proteomes" id="UP001519460"/>
    </source>
</evidence>
<comment type="caution">
    <text evidence="1">The sequence shown here is derived from an EMBL/GenBank/DDBJ whole genome shotgun (WGS) entry which is preliminary data.</text>
</comment>
<dbReference type="InterPro" id="IPR016169">
    <property type="entry name" value="FAD-bd_PCMH_sub2"/>
</dbReference>